<proteinExistence type="predicted"/>
<feature type="transmembrane region" description="Helical" evidence="1">
    <location>
        <begin position="147"/>
        <end position="166"/>
    </location>
</feature>
<dbReference type="AlphaFoldDB" id="A0A495IHZ7"/>
<name>A0A495IHZ7_9MICO</name>
<accession>A0A495IHZ7</accession>
<gene>
    <name evidence="2" type="ORF">C8E83_1864</name>
</gene>
<comment type="caution">
    <text evidence="2">The sequence shown here is derived from an EMBL/GenBank/DDBJ whole genome shotgun (WGS) entry which is preliminary data.</text>
</comment>
<reference evidence="2 3" key="1">
    <citation type="submission" date="2018-10" db="EMBL/GenBank/DDBJ databases">
        <title>Sequencing the genomes of 1000 actinobacteria strains.</title>
        <authorList>
            <person name="Klenk H.-P."/>
        </authorList>
    </citation>
    <scope>NUCLEOTIDE SEQUENCE [LARGE SCALE GENOMIC DNA]</scope>
    <source>
        <strain evidence="2 3">DSM 17894</strain>
    </source>
</reference>
<protein>
    <submittedName>
        <fullName evidence="2">Uncharacterized protein</fullName>
    </submittedName>
</protein>
<dbReference type="RefSeq" id="WP_121369590.1">
    <property type="nucleotide sequence ID" value="NZ_RBKS01000001.1"/>
</dbReference>
<evidence type="ECO:0000313" key="2">
    <source>
        <dbReference type="EMBL" id="RKR74735.1"/>
    </source>
</evidence>
<keyword evidence="1" id="KW-0472">Membrane</keyword>
<organism evidence="2 3">
    <name type="scientific">Frondihabitans australicus</name>
    <dbReference type="NCBI Taxonomy" id="386892"/>
    <lineage>
        <taxon>Bacteria</taxon>
        <taxon>Bacillati</taxon>
        <taxon>Actinomycetota</taxon>
        <taxon>Actinomycetes</taxon>
        <taxon>Micrococcales</taxon>
        <taxon>Microbacteriaceae</taxon>
        <taxon>Frondihabitans</taxon>
    </lineage>
</organism>
<dbReference type="OrthoDB" id="9968739at2"/>
<dbReference type="Proteomes" id="UP000280008">
    <property type="component" value="Unassembled WGS sequence"/>
</dbReference>
<feature type="transmembrane region" description="Helical" evidence="1">
    <location>
        <begin position="119"/>
        <end position="141"/>
    </location>
</feature>
<keyword evidence="1" id="KW-1133">Transmembrane helix</keyword>
<evidence type="ECO:0000313" key="3">
    <source>
        <dbReference type="Proteomes" id="UP000280008"/>
    </source>
</evidence>
<evidence type="ECO:0000256" key="1">
    <source>
        <dbReference type="SAM" id="Phobius"/>
    </source>
</evidence>
<dbReference type="EMBL" id="RBKS01000001">
    <property type="protein sequence ID" value="RKR74735.1"/>
    <property type="molecule type" value="Genomic_DNA"/>
</dbReference>
<feature type="transmembrane region" description="Helical" evidence="1">
    <location>
        <begin position="41"/>
        <end position="62"/>
    </location>
</feature>
<sequence length="173" mass="19044">MGEARRRGRAARFRTGGAYIRRLAPADRAAFGKLTNGSNALGVLGVLWPMGLAVFATVRGFITEPNLPGLSRYRYQQVAPGWPNFTVPWPFAAALLVAAILMTVWMLRHPAVFKISWGATVWAWAGIAIGITCTAVMYLGAPGWPVWQIWLGIPAFVVAAVVFVYGRRMKNRR</sequence>
<feature type="transmembrane region" description="Helical" evidence="1">
    <location>
        <begin position="89"/>
        <end position="107"/>
    </location>
</feature>
<keyword evidence="3" id="KW-1185">Reference proteome</keyword>
<keyword evidence="1" id="KW-0812">Transmembrane</keyword>